<evidence type="ECO:0000313" key="1">
    <source>
        <dbReference type="EMBL" id="MDA7021042.1"/>
    </source>
</evidence>
<dbReference type="Proteomes" id="UP001212337">
    <property type="component" value="Unassembled WGS sequence"/>
</dbReference>
<sequence length="140" mass="15448">MEDFLRACQGAVLDNEAKTLAAKMGVAHVSLLQRANPDNDAHRLTVEHLYGILLHTGDMRPLIALANEFGFDLVAKKAPKPQELTRSMIGVGKEFADLTIAVHEALQDGRVCQFDKSTIRREISHIRESLAVMDESVKVA</sequence>
<organism evidence="1 2">
    <name type="scientific">Pseudomonas fragi</name>
    <dbReference type="NCBI Taxonomy" id="296"/>
    <lineage>
        <taxon>Bacteria</taxon>
        <taxon>Pseudomonadati</taxon>
        <taxon>Pseudomonadota</taxon>
        <taxon>Gammaproteobacteria</taxon>
        <taxon>Pseudomonadales</taxon>
        <taxon>Pseudomonadaceae</taxon>
        <taxon>Pseudomonas</taxon>
    </lineage>
</organism>
<reference evidence="1 2" key="1">
    <citation type="submission" date="2023-01" db="EMBL/GenBank/DDBJ databases">
        <title>Effects of deletion of Siderophore biosynthase gene in Pseudomonas fragi on quorum sensing and spoliage ability.</title>
        <authorList>
            <person name="Cui F."/>
            <person name="Wang D."/>
            <person name="Liu J."/>
            <person name="Wang Q."/>
            <person name="Li T."/>
            <person name="Li J."/>
        </authorList>
    </citation>
    <scope>NUCLEOTIDE SEQUENCE [LARGE SCALE GENOMIC DNA]</scope>
    <source>
        <strain evidence="1 2">MS-10</strain>
    </source>
</reference>
<gene>
    <name evidence="1" type="ORF">PI499_03955</name>
</gene>
<dbReference type="EMBL" id="JAQJVI010000003">
    <property type="protein sequence ID" value="MDA7021042.1"/>
    <property type="molecule type" value="Genomic_DNA"/>
</dbReference>
<keyword evidence="2" id="KW-1185">Reference proteome</keyword>
<dbReference type="RefSeq" id="WP_095025719.1">
    <property type="nucleotide sequence ID" value="NZ_JAQJVI010000003.1"/>
</dbReference>
<protein>
    <submittedName>
        <fullName evidence="1">Phage regulatory CII family protein</fullName>
    </submittedName>
</protein>
<name>A0ABT4WLV3_PSEFR</name>
<accession>A0ABT4WLV3</accession>
<proteinExistence type="predicted"/>
<comment type="caution">
    <text evidence="1">The sequence shown here is derived from an EMBL/GenBank/DDBJ whole genome shotgun (WGS) entry which is preliminary data.</text>
</comment>
<dbReference type="InterPro" id="IPR009679">
    <property type="entry name" value="Phage_186_CII-like"/>
</dbReference>
<evidence type="ECO:0000313" key="2">
    <source>
        <dbReference type="Proteomes" id="UP001212337"/>
    </source>
</evidence>
<dbReference type="Pfam" id="PF06892">
    <property type="entry name" value="Phage_CP76"/>
    <property type="match status" value="1"/>
</dbReference>